<evidence type="ECO:0000313" key="2">
    <source>
        <dbReference type="EMBL" id="GES33084.1"/>
    </source>
</evidence>
<feature type="compositionally biased region" description="Gly residues" evidence="1">
    <location>
        <begin position="18"/>
        <end position="30"/>
    </location>
</feature>
<organism evidence="2 3">
    <name type="scientific">Streptomyces angustmyceticus</name>
    <dbReference type="NCBI Taxonomy" id="285578"/>
    <lineage>
        <taxon>Bacteria</taxon>
        <taxon>Bacillati</taxon>
        <taxon>Actinomycetota</taxon>
        <taxon>Actinomycetes</taxon>
        <taxon>Kitasatosporales</taxon>
        <taxon>Streptomycetaceae</taxon>
        <taxon>Streptomyces</taxon>
    </lineage>
</organism>
<reference evidence="2 3" key="1">
    <citation type="submission" date="2019-10" db="EMBL/GenBank/DDBJ databases">
        <title>Whole genome shotgun sequence of Streptomyces angustmyceticus NBRC 3934.</title>
        <authorList>
            <person name="Hosoyama A."/>
            <person name="Ichikawa N."/>
            <person name="Kimura A."/>
            <person name="Kitahashi Y."/>
            <person name="Komaki H."/>
            <person name="Uohara A."/>
        </authorList>
    </citation>
    <scope>NUCLEOTIDE SEQUENCE [LARGE SCALE GENOMIC DNA]</scope>
    <source>
        <strain evidence="2 3">NBRC 3934</strain>
    </source>
</reference>
<keyword evidence="3" id="KW-1185">Reference proteome</keyword>
<evidence type="ECO:0000256" key="1">
    <source>
        <dbReference type="SAM" id="MobiDB-lite"/>
    </source>
</evidence>
<dbReference type="Proteomes" id="UP000325598">
    <property type="component" value="Unassembled WGS sequence"/>
</dbReference>
<dbReference type="EMBL" id="BLAG01000017">
    <property type="protein sequence ID" value="GES33084.1"/>
    <property type="molecule type" value="Genomic_DNA"/>
</dbReference>
<name>A0A5J4LKN9_9ACTN</name>
<comment type="caution">
    <text evidence="2">The sequence shown here is derived from an EMBL/GenBank/DDBJ whole genome shotgun (WGS) entry which is preliminary data.</text>
</comment>
<proteinExistence type="predicted"/>
<feature type="region of interest" description="Disordered" evidence="1">
    <location>
        <begin position="1"/>
        <end position="40"/>
    </location>
</feature>
<dbReference type="AlphaFoldDB" id="A0A5J4LKN9"/>
<gene>
    <name evidence="2" type="ORF">San01_55720</name>
</gene>
<protein>
    <submittedName>
        <fullName evidence="2">Uncharacterized protein</fullName>
    </submittedName>
</protein>
<evidence type="ECO:0000313" key="3">
    <source>
        <dbReference type="Proteomes" id="UP000325598"/>
    </source>
</evidence>
<sequence length="63" mass="5990">MLARTARSEVALRSVPVGSGGAGGAAGGRAGAAAGTGKPGDVRKMCAECGAWDKFPAADKGTG</sequence>
<accession>A0A5J4LKN9</accession>